<dbReference type="SUPFAM" id="SSF69318">
    <property type="entry name" value="Integrin alpha N-terminal domain"/>
    <property type="match status" value="1"/>
</dbReference>
<dbReference type="AlphaFoldDB" id="A0A1T5LZX9"/>
<proteinExistence type="predicted"/>
<dbReference type="InterPro" id="IPR028994">
    <property type="entry name" value="Integrin_alpha_N"/>
</dbReference>
<evidence type="ECO:0000313" key="1">
    <source>
        <dbReference type="EMBL" id="SKC81098.1"/>
    </source>
</evidence>
<evidence type="ECO:0008006" key="3">
    <source>
        <dbReference type="Google" id="ProtNLM"/>
    </source>
</evidence>
<keyword evidence="2" id="KW-1185">Reference proteome</keyword>
<dbReference type="STRING" id="36842.SAMN02194393_03545"/>
<name>A0A1T5LZX9_9FIRM</name>
<dbReference type="Gene3D" id="2.130.10.130">
    <property type="entry name" value="Integrin alpha, N-terminal"/>
    <property type="match status" value="1"/>
</dbReference>
<reference evidence="1 2" key="1">
    <citation type="submission" date="2017-02" db="EMBL/GenBank/DDBJ databases">
        <authorList>
            <person name="Peterson S.W."/>
        </authorList>
    </citation>
    <scope>NUCLEOTIDE SEQUENCE [LARGE SCALE GENOMIC DNA]</scope>
    <source>
        <strain evidence="1 2">M1</strain>
    </source>
</reference>
<dbReference type="OrthoDB" id="1707115at2"/>
<organism evidence="1 2">
    <name type="scientific">Maledivibacter halophilus</name>
    <dbReference type="NCBI Taxonomy" id="36842"/>
    <lineage>
        <taxon>Bacteria</taxon>
        <taxon>Bacillati</taxon>
        <taxon>Bacillota</taxon>
        <taxon>Clostridia</taxon>
        <taxon>Peptostreptococcales</taxon>
        <taxon>Caminicellaceae</taxon>
        <taxon>Maledivibacter</taxon>
    </lineage>
</organism>
<accession>A0A1T5LZX9</accession>
<sequence>MFKKNRLAILLLIIILFFLSIGVLFEYEAQIKIRNNDIEYTCFFGKILNFHVLGIKNRYYPSKIKLLGFSKEAVNLVGVLKSKHQNSLIFTLGNLIKQYSLKGSLKTYRFKNDEAIVSTYISDIDNDDNDELLIITGKKKEKFGEKLMIFSFDDGLKKIYTKAFKDMNPWKIQTADVDGDGEKEISIGVYKESQFHPVKSKRPFIYNWNGDSISPKWRGSRLSRPFEDYIFLDIDNDGLDELISIEIFKNGKKIINSYKWKGFGFEGMAESKEYQDILFFDNITNKENKNSIIIKVKNGSKYEWILMNYIDKKIKVKNRFREYIPVFNID</sequence>
<dbReference type="Proteomes" id="UP000190285">
    <property type="component" value="Unassembled WGS sequence"/>
</dbReference>
<evidence type="ECO:0000313" key="2">
    <source>
        <dbReference type="Proteomes" id="UP000190285"/>
    </source>
</evidence>
<dbReference type="RefSeq" id="WP_079493363.1">
    <property type="nucleotide sequence ID" value="NZ_FUZT01000009.1"/>
</dbReference>
<protein>
    <recommendedName>
        <fullName evidence="3">Repeat domain-containing protein</fullName>
    </recommendedName>
</protein>
<gene>
    <name evidence="1" type="ORF">SAMN02194393_03545</name>
</gene>
<dbReference type="EMBL" id="FUZT01000009">
    <property type="protein sequence ID" value="SKC81098.1"/>
    <property type="molecule type" value="Genomic_DNA"/>
</dbReference>